<feature type="non-terminal residue" evidence="1">
    <location>
        <position position="79"/>
    </location>
</feature>
<name>A0A9D2B1H7_9GAMM</name>
<protein>
    <submittedName>
        <fullName evidence="1">Uncharacterized protein</fullName>
    </submittedName>
</protein>
<comment type="caution">
    <text evidence="1">The sequence shown here is derived from an EMBL/GenBank/DDBJ whole genome shotgun (WGS) entry which is preliminary data.</text>
</comment>
<evidence type="ECO:0000313" key="2">
    <source>
        <dbReference type="Proteomes" id="UP000886829"/>
    </source>
</evidence>
<evidence type="ECO:0000313" key="1">
    <source>
        <dbReference type="EMBL" id="HIX57009.1"/>
    </source>
</evidence>
<sequence length="79" mass="8824">MHSDKYECRAEKDAAGLGLHCLTSDKTGTIVSFEITQAASNERLYVPIGDIHDVLIMADRGYPSYLIFVRLLARDLSHN</sequence>
<reference evidence="1" key="1">
    <citation type="journal article" date="2021" name="PeerJ">
        <title>Extensive microbial diversity within the chicken gut microbiome revealed by metagenomics and culture.</title>
        <authorList>
            <person name="Gilroy R."/>
            <person name="Ravi A."/>
            <person name="Getino M."/>
            <person name="Pursley I."/>
            <person name="Horton D.L."/>
            <person name="Alikhan N.F."/>
            <person name="Baker D."/>
            <person name="Gharbi K."/>
            <person name="Hall N."/>
            <person name="Watson M."/>
            <person name="Adriaenssens E.M."/>
            <person name="Foster-Nyarko E."/>
            <person name="Jarju S."/>
            <person name="Secka A."/>
            <person name="Antonio M."/>
            <person name="Oren A."/>
            <person name="Chaudhuri R.R."/>
            <person name="La Ragione R."/>
            <person name="Hildebrand F."/>
            <person name="Pallen M.J."/>
        </authorList>
    </citation>
    <scope>NUCLEOTIDE SEQUENCE</scope>
    <source>
        <strain evidence="1">USASDec5-558</strain>
    </source>
</reference>
<gene>
    <name evidence="1" type="ORF">H9850_06015</name>
</gene>
<accession>A0A9D2B1H7</accession>
<dbReference type="EMBL" id="DXEV01000114">
    <property type="protein sequence ID" value="HIX57009.1"/>
    <property type="molecule type" value="Genomic_DNA"/>
</dbReference>
<dbReference type="Proteomes" id="UP000886829">
    <property type="component" value="Unassembled WGS sequence"/>
</dbReference>
<reference evidence="1" key="2">
    <citation type="submission" date="2021-04" db="EMBL/GenBank/DDBJ databases">
        <authorList>
            <person name="Gilroy R."/>
        </authorList>
    </citation>
    <scope>NUCLEOTIDE SEQUENCE</scope>
    <source>
        <strain evidence="1">USASDec5-558</strain>
    </source>
</reference>
<proteinExistence type="predicted"/>
<organism evidence="1 2">
    <name type="scientific">Candidatus Anaerobiospirillum pullistercoris</name>
    <dbReference type="NCBI Taxonomy" id="2838452"/>
    <lineage>
        <taxon>Bacteria</taxon>
        <taxon>Pseudomonadati</taxon>
        <taxon>Pseudomonadota</taxon>
        <taxon>Gammaproteobacteria</taxon>
        <taxon>Aeromonadales</taxon>
        <taxon>Succinivibrionaceae</taxon>
        <taxon>Anaerobiospirillum</taxon>
    </lineage>
</organism>
<dbReference type="AlphaFoldDB" id="A0A9D2B1H7"/>